<evidence type="ECO:0000313" key="2">
    <source>
        <dbReference type="Proteomes" id="UP000223596"/>
    </source>
</evidence>
<protein>
    <recommendedName>
        <fullName evidence="3">RiboL-PSP-HEPN domain-containing protein</fullName>
    </recommendedName>
</protein>
<evidence type="ECO:0000313" key="1">
    <source>
        <dbReference type="EMBL" id="PFH03952.1"/>
    </source>
</evidence>
<dbReference type="RefSeq" id="WP_003521019.1">
    <property type="nucleotide sequence ID" value="NZ_CP013828.1"/>
</dbReference>
<reference evidence="1 2" key="1">
    <citation type="submission" date="2017-09" db="EMBL/GenBank/DDBJ databases">
        <title>Evaluation of Pacific Biosciences Sequencing Technology to Finishing C. thermocellum Genome Sequences.</title>
        <authorList>
            <person name="Brown S."/>
        </authorList>
    </citation>
    <scope>NUCLEOTIDE SEQUENCE [LARGE SCALE GENOMIC DNA]</scope>
    <source>
        <strain evidence="1 2">AD2</strain>
    </source>
</reference>
<name>A0AB36TJC2_ACETH</name>
<dbReference type="EMBL" id="PDBW01000001">
    <property type="protein sequence ID" value="PFH03952.1"/>
    <property type="molecule type" value="Genomic_DNA"/>
</dbReference>
<evidence type="ECO:0008006" key="3">
    <source>
        <dbReference type="Google" id="ProtNLM"/>
    </source>
</evidence>
<dbReference type="AlphaFoldDB" id="A0AB36TJC2"/>
<comment type="caution">
    <text evidence="1">The sequence shown here is derived from an EMBL/GenBank/DDBJ whole genome shotgun (WGS) entry which is preliminary data.</text>
</comment>
<organism evidence="1 2">
    <name type="scientific">Acetivibrio thermocellus AD2</name>
    <dbReference type="NCBI Taxonomy" id="1138384"/>
    <lineage>
        <taxon>Bacteria</taxon>
        <taxon>Bacillati</taxon>
        <taxon>Bacillota</taxon>
        <taxon>Clostridia</taxon>
        <taxon>Eubacteriales</taxon>
        <taxon>Oscillospiraceae</taxon>
        <taxon>Acetivibrio</taxon>
    </lineage>
</organism>
<dbReference type="Proteomes" id="UP000223596">
    <property type="component" value="Unassembled WGS sequence"/>
</dbReference>
<sequence length="70" mass="8397">MKDKYKDKINNPEIVGELERLYKLIKLRDDICHSGVPTFIYVDEFDDTQKYYEDVLSTIRSSYDVLKKFI</sequence>
<accession>A0AB36TJC2</accession>
<proteinExistence type="predicted"/>
<gene>
    <name evidence="1" type="ORF">M972_112771</name>
</gene>